<dbReference type="RefSeq" id="WP_111334050.1">
    <property type="nucleotide sequence ID" value="NZ_CP030032.1"/>
</dbReference>
<dbReference type="CDD" id="cd07023">
    <property type="entry name" value="S49_Sppa_N_C"/>
    <property type="match status" value="1"/>
</dbReference>
<dbReference type="InterPro" id="IPR029045">
    <property type="entry name" value="ClpP/crotonase-like_dom_sf"/>
</dbReference>
<sequence length="603" mass="67338">MLRAPFVLLRNLFMLLGHLWSSFWFKLGYLFRRKKKLYIRVDLESSYPFGPPEGIARFFQSGPSFMELRENLARLRDAKEVDGIVLIPQASAMGHGQKTELYRLLDDLRAHGKDIVAHTQMPMTADYMTLLSADSILMSPAGRLYSFGPRFEQYFVHEALQKLGIVPQFVHIGEFKTASHRFLHESMPLAQRLMMQNLYRSLKDLLLERIAERRGLTPAQADRLFEQAPMDAPTARRGGFIDGEVFRESVRGWLEAGELEAGELEAPDAKAPKNSSDTLMLNADEYLASAPEPYRWKPLFRRPKRFAVLDLSGMIVMPNMNIPGQSAVTIDPHEVIPALRRVREDARVAGVILHINSPGGSALASDIIWHAIEELRRTKPVIAQCSDVVGSGGYYLAVAADEIICERSTLTGSIGVITGKMSAPGVPAKIGVNFEAIFEHDADNFASLTEPLSPEMMARMDADARSFYRRFLQRVGQSRQLSRRRLHRYARGRVYLGEAAHKRGLVDHIGGMDLAVERLAKLCVMDAKKTELTYISHRQQDLKSALRGSILQSPSIQAGALGALGQALVPQASDWLDALAEPAMLASLLKKDPILALMPWRVG</sequence>
<proteinExistence type="predicted"/>
<dbReference type="InterPro" id="IPR047272">
    <property type="entry name" value="S49_SppA_C"/>
</dbReference>
<gene>
    <name evidence="1" type="ORF">DN745_08830</name>
</gene>
<dbReference type="PIRSF" id="PIRSF001217">
    <property type="entry name" value="Protease_4_SppA"/>
    <property type="match status" value="1"/>
</dbReference>
<dbReference type="SUPFAM" id="SSF52096">
    <property type="entry name" value="ClpP/crotonase"/>
    <property type="match status" value="2"/>
</dbReference>
<protein>
    <submittedName>
        <fullName evidence="1">Uncharacterized protein</fullName>
    </submittedName>
</protein>
<dbReference type="EMBL" id="CP030032">
    <property type="protein sequence ID" value="AWV89435.1"/>
    <property type="molecule type" value="Genomic_DNA"/>
</dbReference>
<name>A0A2Z4FKV6_9DELT</name>
<dbReference type="InterPro" id="IPR004634">
    <property type="entry name" value="Pept_S49_pIV"/>
</dbReference>
<keyword evidence="2" id="KW-1185">Reference proteome</keyword>
<reference evidence="1 2" key="1">
    <citation type="submission" date="2018-06" db="EMBL/GenBank/DDBJ databases">
        <title>Lujinxingia sediminis gen. nov. sp. nov., a new facultative anaerobic member of the class Deltaproteobacteria, and proposal of Lujinxingaceae fam. nov.</title>
        <authorList>
            <person name="Guo L.-Y."/>
            <person name="Li C.-M."/>
            <person name="Wang S."/>
            <person name="Du Z.-J."/>
        </authorList>
    </citation>
    <scope>NUCLEOTIDE SEQUENCE [LARGE SCALE GENOMIC DNA]</scope>
    <source>
        <strain evidence="1 2">FA350</strain>
    </source>
</reference>
<accession>A0A2Z4FKV6</accession>
<dbReference type="Gene3D" id="3.90.226.10">
    <property type="entry name" value="2-enoyl-CoA Hydratase, Chain A, domain 1"/>
    <property type="match status" value="2"/>
</dbReference>
<dbReference type="Pfam" id="PF01343">
    <property type="entry name" value="Peptidase_S49"/>
    <property type="match status" value="2"/>
</dbReference>
<dbReference type="PANTHER" id="PTHR33209:SF2">
    <property type="entry name" value="CHROMOSOME UNDETERMINED SCAFFOLD_55, WHOLE GENOME SHOTGUN SEQUENCE"/>
    <property type="match status" value="1"/>
</dbReference>
<dbReference type="Gene3D" id="6.20.330.10">
    <property type="match status" value="1"/>
</dbReference>
<dbReference type="GO" id="GO:0016020">
    <property type="term" value="C:membrane"/>
    <property type="evidence" value="ECO:0007669"/>
    <property type="project" value="InterPro"/>
</dbReference>
<dbReference type="Proteomes" id="UP000249799">
    <property type="component" value="Chromosome"/>
</dbReference>
<dbReference type="GO" id="GO:0008233">
    <property type="term" value="F:peptidase activity"/>
    <property type="evidence" value="ECO:0007669"/>
    <property type="project" value="InterPro"/>
</dbReference>
<organism evidence="1 2">
    <name type="scientific">Bradymonas sediminis</name>
    <dbReference type="NCBI Taxonomy" id="1548548"/>
    <lineage>
        <taxon>Bacteria</taxon>
        <taxon>Deltaproteobacteria</taxon>
        <taxon>Bradymonadales</taxon>
        <taxon>Bradymonadaceae</taxon>
        <taxon>Bradymonas</taxon>
    </lineage>
</organism>
<dbReference type="InterPro" id="IPR002142">
    <property type="entry name" value="Peptidase_S49"/>
</dbReference>
<dbReference type="PANTHER" id="PTHR33209">
    <property type="entry name" value="PROTEASE 4"/>
    <property type="match status" value="1"/>
</dbReference>
<dbReference type="AlphaFoldDB" id="A0A2Z4FKV6"/>
<evidence type="ECO:0000313" key="1">
    <source>
        <dbReference type="EMBL" id="AWV89435.1"/>
    </source>
</evidence>
<dbReference type="KEGG" id="bsed:DN745_08830"/>
<dbReference type="OrthoDB" id="9764363at2"/>
<dbReference type="GO" id="GO:0006465">
    <property type="term" value="P:signal peptide processing"/>
    <property type="evidence" value="ECO:0007669"/>
    <property type="project" value="InterPro"/>
</dbReference>
<evidence type="ECO:0000313" key="2">
    <source>
        <dbReference type="Proteomes" id="UP000249799"/>
    </source>
</evidence>